<proteinExistence type="predicted"/>
<dbReference type="EMBL" id="CAJOBD010013568">
    <property type="protein sequence ID" value="CAF4191838.1"/>
    <property type="molecule type" value="Genomic_DNA"/>
</dbReference>
<gene>
    <name evidence="2" type="ORF">JBS370_LOCUS36066</name>
</gene>
<feature type="non-terminal residue" evidence="2">
    <location>
        <position position="84"/>
    </location>
</feature>
<dbReference type="Proteomes" id="UP000663836">
    <property type="component" value="Unassembled WGS sequence"/>
</dbReference>
<feature type="region of interest" description="Disordered" evidence="1">
    <location>
        <begin position="13"/>
        <end position="84"/>
    </location>
</feature>
<dbReference type="AlphaFoldDB" id="A0A820AJH9"/>
<name>A0A820AJH9_9BILA</name>
<protein>
    <submittedName>
        <fullName evidence="2">Uncharacterized protein</fullName>
    </submittedName>
</protein>
<reference evidence="2" key="1">
    <citation type="submission" date="2021-02" db="EMBL/GenBank/DDBJ databases">
        <authorList>
            <person name="Nowell W R."/>
        </authorList>
    </citation>
    <scope>NUCLEOTIDE SEQUENCE</scope>
</reference>
<feature type="compositionally biased region" description="Acidic residues" evidence="1">
    <location>
        <begin position="60"/>
        <end position="69"/>
    </location>
</feature>
<accession>A0A820AJH9</accession>
<comment type="caution">
    <text evidence="2">The sequence shown here is derived from an EMBL/GenBank/DDBJ whole genome shotgun (WGS) entry which is preliminary data.</text>
</comment>
<organism evidence="2 3">
    <name type="scientific">Rotaria sordida</name>
    <dbReference type="NCBI Taxonomy" id="392033"/>
    <lineage>
        <taxon>Eukaryota</taxon>
        <taxon>Metazoa</taxon>
        <taxon>Spiralia</taxon>
        <taxon>Gnathifera</taxon>
        <taxon>Rotifera</taxon>
        <taxon>Eurotatoria</taxon>
        <taxon>Bdelloidea</taxon>
        <taxon>Philodinida</taxon>
        <taxon>Philodinidae</taxon>
        <taxon>Rotaria</taxon>
    </lineage>
</organism>
<evidence type="ECO:0000313" key="2">
    <source>
        <dbReference type="EMBL" id="CAF4191838.1"/>
    </source>
</evidence>
<feature type="compositionally biased region" description="Polar residues" evidence="1">
    <location>
        <begin position="47"/>
        <end position="56"/>
    </location>
</feature>
<sequence length="84" mass="9517">ILQDLHQFRLLKIEPPLSPQKSLSPSPRKRSLPTIDTDSPAKCSRQVLESPSTDGLFNSDADEDFEDKMEDQLLSPWLPPGRKM</sequence>
<evidence type="ECO:0000256" key="1">
    <source>
        <dbReference type="SAM" id="MobiDB-lite"/>
    </source>
</evidence>
<evidence type="ECO:0000313" key="3">
    <source>
        <dbReference type="Proteomes" id="UP000663836"/>
    </source>
</evidence>